<keyword evidence="2" id="KW-1003">Cell membrane</keyword>
<dbReference type="Pfam" id="PF12704">
    <property type="entry name" value="MacB_PCD"/>
    <property type="match status" value="2"/>
</dbReference>
<evidence type="ECO:0000256" key="5">
    <source>
        <dbReference type="ARBA" id="ARBA00023136"/>
    </source>
</evidence>
<dbReference type="InterPro" id="IPR050250">
    <property type="entry name" value="Macrolide_Exporter_MacB"/>
</dbReference>
<dbReference type="InterPro" id="IPR025857">
    <property type="entry name" value="MacB_PCD"/>
</dbReference>
<dbReference type="PANTHER" id="PTHR30572">
    <property type="entry name" value="MEMBRANE COMPONENT OF TRANSPORTER-RELATED"/>
    <property type="match status" value="1"/>
</dbReference>
<reference evidence="10" key="1">
    <citation type="journal article" date="2019" name="Int. J. Syst. Evol. Microbiol.">
        <title>The Global Catalogue of Microorganisms (GCM) 10K type strain sequencing project: providing services to taxonomists for standard genome sequencing and annotation.</title>
        <authorList>
            <consortium name="The Broad Institute Genomics Platform"/>
            <consortium name="The Broad Institute Genome Sequencing Center for Infectious Disease"/>
            <person name="Wu L."/>
            <person name="Ma J."/>
        </authorList>
    </citation>
    <scope>NUCLEOTIDE SEQUENCE [LARGE SCALE GENOMIC DNA]</scope>
    <source>
        <strain evidence="10">JCM 3389</strain>
    </source>
</reference>
<protein>
    <submittedName>
        <fullName evidence="9">ABC transporter permease</fullName>
    </submittedName>
</protein>
<dbReference type="InterPro" id="IPR003838">
    <property type="entry name" value="ABC3_permease_C"/>
</dbReference>
<comment type="subcellular location">
    <subcellularLocation>
        <location evidence="1">Cell membrane</location>
        <topology evidence="1">Multi-pass membrane protein</topology>
    </subcellularLocation>
</comment>
<feature type="domain" description="MacB-like periplasmic core" evidence="8">
    <location>
        <begin position="431"/>
        <end position="628"/>
    </location>
</feature>
<evidence type="ECO:0000313" key="10">
    <source>
        <dbReference type="Proteomes" id="UP001597342"/>
    </source>
</evidence>
<evidence type="ECO:0000256" key="1">
    <source>
        <dbReference type="ARBA" id="ARBA00004651"/>
    </source>
</evidence>
<proteinExistence type="predicted"/>
<evidence type="ECO:0000259" key="7">
    <source>
        <dbReference type="Pfam" id="PF02687"/>
    </source>
</evidence>
<evidence type="ECO:0000256" key="4">
    <source>
        <dbReference type="ARBA" id="ARBA00022989"/>
    </source>
</evidence>
<dbReference type="EMBL" id="JBHUHU010000003">
    <property type="protein sequence ID" value="MFD2100100.1"/>
    <property type="molecule type" value="Genomic_DNA"/>
</dbReference>
<comment type="caution">
    <text evidence="9">The sequence shown here is derived from an EMBL/GenBank/DDBJ whole genome shotgun (WGS) entry which is preliminary data.</text>
</comment>
<accession>A0ABW4XYB4</accession>
<feature type="domain" description="MacB-like periplasmic core" evidence="8">
    <location>
        <begin position="20"/>
        <end position="243"/>
    </location>
</feature>
<feature type="transmembrane region" description="Helical" evidence="6">
    <location>
        <begin position="676"/>
        <end position="697"/>
    </location>
</feature>
<gene>
    <name evidence="9" type="ORF">ACFSJE_09965</name>
</gene>
<dbReference type="RefSeq" id="WP_379830826.1">
    <property type="nucleotide sequence ID" value="NZ_JBHUHU010000003.1"/>
</dbReference>
<keyword evidence="5 6" id="KW-0472">Membrane</keyword>
<evidence type="ECO:0000256" key="2">
    <source>
        <dbReference type="ARBA" id="ARBA00022475"/>
    </source>
</evidence>
<feature type="transmembrane region" description="Helical" evidence="6">
    <location>
        <begin position="327"/>
        <end position="355"/>
    </location>
</feature>
<dbReference type="Proteomes" id="UP001597342">
    <property type="component" value="Unassembled WGS sequence"/>
</dbReference>
<evidence type="ECO:0000313" key="9">
    <source>
        <dbReference type="EMBL" id="MFD2100100.1"/>
    </source>
</evidence>
<evidence type="ECO:0000256" key="3">
    <source>
        <dbReference type="ARBA" id="ARBA00022692"/>
    </source>
</evidence>
<name>A0ABW4XYB4_9FLAO</name>
<feature type="transmembrane region" description="Helical" evidence="6">
    <location>
        <begin position="424"/>
        <end position="443"/>
    </location>
</feature>
<keyword evidence="3 6" id="KW-0812">Transmembrane</keyword>
<evidence type="ECO:0000256" key="6">
    <source>
        <dbReference type="SAM" id="Phobius"/>
    </source>
</evidence>
<feature type="transmembrane region" description="Helical" evidence="6">
    <location>
        <begin position="21"/>
        <end position="41"/>
    </location>
</feature>
<feature type="domain" description="ABC3 transporter permease C-terminal" evidence="7">
    <location>
        <begin position="676"/>
        <end position="788"/>
    </location>
</feature>
<keyword evidence="10" id="KW-1185">Reference proteome</keyword>
<feature type="transmembrane region" description="Helical" evidence="6">
    <location>
        <begin position="375"/>
        <end position="403"/>
    </location>
</feature>
<dbReference type="PANTHER" id="PTHR30572:SF18">
    <property type="entry name" value="ABC-TYPE MACROLIDE FAMILY EXPORT SYSTEM PERMEASE COMPONENT 2"/>
    <property type="match status" value="1"/>
</dbReference>
<organism evidence="9 10">
    <name type="scientific">Flagellimonas iocasae</name>
    <dbReference type="NCBI Taxonomy" id="2055905"/>
    <lineage>
        <taxon>Bacteria</taxon>
        <taxon>Pseudomonadati</taxon>
        <taxon>Bacteroidota</taxon>
        <taxon>Flavobacteriia</taxon>
        <taxon>Flavobacteriales</taxon>
        <taxon>Flavobacteriaceae</taxon>
        <taxon>Flagellimonas</taxon>
    </lineage>
</organism>
<sequence>MFKNYIRIAWRNLVKRKVFTAINILGLAIGFGSSILIYLFLTYHNSFDNFHENGDRIYRVVTEERRDYIDYEASVPPAFAKVFREDYNYAEKVAKVVSWENYQLNVGEGTNTKSFKEDVVFVEPDLFDIMTFPLADAIGTRSLEDPNTAYISENMAQKMYGAENPIGKTFLYDNKETIEVIGILKNAPKTSVIPEEIFISFGTLKKFNDFTADETWGGISSNLQCFALFHPNQNISQIEDVLTELPKKHRPESKNKHVYKLQPLSEVHFNPKYGGINPAVLWIFGVIGLFLIAVACINFINISTAQAFYRSKEIGIRKVLGSFKQHLFWQFLSETFVISLFAIGLGVLLAVLFLPSFNNLFELNLSMNSLLNYQFFTFLVVVLAAVSFLSGSYPGILMSRIVPVLALKGKLKHNDTGGSTTRKVLVVAQFAISITLIAATLIISNQIDYAVNSDLGFDKESIVMVGIPKNLEKVQLNSLKEQISNIPGVTKVSACLTSPGGSVNNWGTSIKYHNRPEFEEFSIQAKLADTNYLNTFDLSLVAGRNFFENNSDSIAEMVVNEMLAKKLGVSTPEELLGKQITANGGYIKATIVGVVKDFHDNDFTEEISPIFIADQTRWFDEIAIKTNGQNTKHTLEQIGKRWSSAFQGYIYEPRFLDERVAEQYETEQRYLSLSKVFSALAILIGCLGLYGLILFFVGQRTKEIGIRKVLGSNVASILTLFTVDFFSLILIAGLVATPVAWYFMEQWLQGYTYRTQIHWWFFALAIVAIMIITLITISYQTLKVAVANPVKSLRTE</sequence>
<feature type="transmembrane region" description="Helical" evidence="6">
    <location>
        <begin position="757"/>
        <end position="777"/>
    </location>
</feature>
<dbReference type="Pfam" id="PF02687">
    <property type="entry name" value="FtsX"/>
    <property type="match status" value="2"/>
</dbReference>
<feature type="transmembrane region" description="Helical" evidence="6">
    <location>
        <begin position="709"/>
        <end position="737"/>
    </location>
</feature>
<feature type="domain" description="ABC3 transporter permease C-terminal" evidence="7">
    <location>
        <begin position="286"/>
        <end position="401"/>
    </location>
</feature>
<evidence type="ECO:0000259" key="8">
    <source>
        <dbReference type="Pfam" id="PF12704"/>
    </source>
</evidence>
<feature type="transmembrane region" description="Helical" evidence="6">
    <location>
        <begin position="279"/>
        <end position="302"/>
    </location>
</feature>
<keyword evidence="4 6" id="KW-1133">Transmembrane helix</keyword>